<sequence length="69" mass="7764">MSPPTPQSLWADIQVLDSWFQSYVDSLSPKAFHEQLVFRFTDGDIGSMSREELLMHVITHGAYHRGAAG</sequence>
<feature type="binding site" evidence="3">
    <location>
        <position position="64"/>
    </location>
    <ligand>
        <name>a divalent metal cation</name>
        <dbReference type="ChEBI" id="CHEBI:60240"/>
    </ligand>
</feature>
<dbReference type="KEGG" id="hyl:LPB072_04180"/>
<feature type="binding site" evidence="3">
    <location>
        <position position="60"/>
    </location>
    <ligand>
        <name>a divalent metal cation</name>
        <dbReference type="ChEBI" id="CHEBI:60240"/>
    </ligand>
</feature>
<accession>A0A167HFJ5</accession>
<dbReference type="AlphaFoldDB" id="A0A167HFJ5"/>
<keyword evidence="6" id="KW-1185">Reference proteome</keyword>
<dbReference type="RefSeq" id="WP_066091988.1">
    <property type="nucleotide sequence ID" value="NZ_CP017476.1"/>
</dbReference>
<evidence type="ECO:0000313" key="6">
    <source>
        <dbReference type="Proteomes" id="UP000185657"/>
    </source>
</evidence>
<dbReference type="GO" id="GO:0046872">
    <property type="term" value="F:metal ion binding"/>
    <property type="evidence" value="ECO:0007669"/>
    <property type="project" value="UniProtKB-KW"/>
</dbReference>
<dbReference type="Pfam" id="PF05163">
    <property type="entry name" value="DinB"/>
    <property type="match status" value="1"/>
</dbReference>
<keyword evidence="2 3" id="KW-0479">Metal-binding</keyword>
<proteinExistence type="inferred from homology"/>
<dbReference type="EMBL" id="LVWD01000026">
    <property type="protein sequence ID" value="OAD41110.1"/>
    <property type="molecule type" value="Genomic_DNA"/>
</dbReference>
<organism evidence="4 7">
    <name type="scientific">Hydrogenophaga crassostreae</name>
    <dbReference type="NCBI Taxonomy" id="1763535"/>
    <lineage>
        <taxon>Bacteria</taxon>
        <taxon>Pseudomonadati</taxon>
        <taxon>Pseudomonadota</taxon>
        <taxon>Betaproteobacteria</taxon>
        <taxon>Burkholderiales</taxon>
        <taxon>Comamonadaceae</taxon>
        <taxon>Hydrogenophaga</taxon>
    </lineage>
</organism>
<evidence type="ECO:0000313" key="7">
    <source>
        <dbReference type="Proteomes" id="UP000185680"/>
    </source>
</evidence>
<name>A0A167HFJ5_9BURK</name>
<gene>
    <name evidence="4" type="ORF">LPB072_04180</name>
    <name evidence="5" type="ORF">LPB72_14430</name>
</gene>
<evidence type="ECO:0000313" key="5">
    <source>
        <dbReference type="EMBL" id="OAD41110.1"/>
    </source>
</evidence>
<protein>
    <recommendedName>
        <fullName evidence="8">Damage-inducible protein DinB</fullName>
    </recommendedName>
</protein>
<dbReference type="EMBL" id="CP017476">
    <property type="protein sequence ID" value="AOW12165.1"/>
    <property type="molecule type" value="Genomic_DNA"/>
</dbReference>
<dbReference type="Gene3D" id="1.20.120.450">
    <property type="entry name" value="dinb family like domain"/>
    <property type="match status" value="1"/>
</dbReference>
<dbReference type="SUPFAM" id="SSF109854">
    <property type="entry name" value="DinB/YfiT-like putative metalloenzymes"/>
    <property type="match status" value="1"/>
</dbReference>
<evidence type="ECO:0000313" key="4">
    <source>
        <dbReference type="EMBL" id="AOW12165.1"/>
    </source>
</evidence>
<dbReference type="InterPro" id="IPR034660">
    <property type="entry name" value="DinB/YfiT-like"/>
</dbReference>
<comment type="similarity">
    <text evidence="1">Belongs to the DinB family.</text>
</comment>
<evidence type="ECO:0000256" key="2">
    <source>
        <dbReference type="ARBA" id="ARBA00022723"/>
    </source>
</evidence>
<evidence type="ECO:0008006" key="8">
    <source>
        <dbReference type="Google" id="ProtNLM"/>
    </source>
</evidence>
<evidence type="ECO:0000256" key="3">
    <source>
        <dbReference type="PIRSR" id="PIRSR607837-1"/>
    </source>
</evidence>
<reference evidence="4 7" key="2">
    <citation type="submission" date="2016-10" db="EMBL/GenBank/DDBJ databases">
        <title>Hydorgenophaga sp. LPB0072 isolated from gastropod.</title>
        <authorList>
            <person name="Kim E."/>
            <person name="Yi H."/>
        </authorList>
    </citation>
    <scope>NUCLEOTIDE SEQUENCE [LARGE SCALE GENOMIC DNA]</scope>
    <source>
        <strain evidence="4 7">LPB0072</strain>
    </source>
</reference>
<dbReference type="Proteomes" id="UP000185680">
    <property type="component" value="Chromosome"/>
</dbReference>
<evidence type="ECO:0000256" key="1">
    <source>
        <dbReference type="ARBA" id="ARBA00008635"/>
    </source>
</evidence>
<dbReference type="InterPro" id="IPR007837">
    <property type="entry name" value="DinB"/>
</dbReference>
<reference evidence="5 6" key="1">
    <citation type="submission" date="2016-02" db="EMBL/GenBank/DDBJ databases">
        <title>Draft genome sequence of Hydrogenophaga sp. LPB0072.</title>
        <authorList>
            <person name="Shin S.-K."/>
            <person name="Yi H."/>
        </authorList>
    </citation>
    <scope>NUCLEOTIDE SEQUENCE [LARGE SCALE GENOMIC DNA]</scope>
    <source>
        <strain evidence="5 6">LPB0072</strain>
    </source>
</reference>
<dbReference type="Proteomes" id="UP000185657">
    <property type="component" value="Unassembled WGS sequence"/>
</dbReference>